<proteinExistence type="predicted"/>
<dbReference type="Pfam" id="PF13477">
    <property type="entry name" value="Glyco_trans_4_2"/>
    <property type="match status" value="1"/>
</dbReference>
<protein>
    <submittedName>
        <fullName evidence="3">Group 1 glycosyl transferase</fullName>
    </submittedName>
</protein>
<dbReference type="InterPro" id="IPR028098">
    <property type="entry name" value="Glyco_trans_4-like_N"/>
</dbReference>
<dbReference type="AlphaFoldDB" id="A0A0E4CYT4"/>
<evidence type="ECO:0000313" key="3">
    <source>
        <dbReference type="EMBL" id="CQR57849.1"/>
    </source>
</evidence>
<dbReference type="PATRIC" id="fig|1073571.4.peg.5851"/>
<sequence length="371" mass="42161">MKKKVLLLGNHGFVIYNFRKELIQELLRQDYEVYISLPADEKVDTMVGWGCKFVETKVDRRGTNPFADFKLILHYIKVIKEIKPDVVLTYTIKPNLYGGLACRLLNIPCINNITGLGSGFGHNPLLKQFLSLLYKVSLKRSYCVFFQNTEDQNTLLKSGVIKSNHELIPGSGVNLNDFDLKPFPPEGNNVTFIFIGRIMQDKGIDQYLEASKKIKEKYPETIFNVIGFIETTHPHYNEMIAEYSKQGNIRYLGYQSDVKPFIEQSHCIIQASHGGEGLSNVLLETAATGRVLIASDIPGCRETIDVGSNGYTFGARNTDDLVEKIESFLQLSYGDKKQMGINARLKVEKEFDRKIVIKAYMDKIEQICNYQ</sequence>
<dbReference type="RefSeq" id="WP_046505524.1">
    <property type="nucleotide sequence ID" value="NZ_LN831776.1"/>
</dbReference>
<dbReference type="PANTHER" id="PTHR12526">
    <property type="entry name" value="GLYCOSYLTRANSFERASE"/>
    <property type="match status" value="1"/>
</dbReference>
<gene>
    <name evidence="3" type="ORF">PRIO_5460</name>
</gene>
<dbReference type="GO" id="GO:0016757">
    <property type="term" value="F:glycosyltransferase activity"/>
    <property type="evidence" value="ECO:0007669"/>
    <property type="project" value="InterPro"/>
</dbReference>
<dbReference type="STRING" id="483937.AMQ84_18700"/>
<dbReference type="SUPFAM" id="SSF53756">
    <property type="entry name" value="UDP-Glycosyltransferase/glycogen phosphorylase"/>
    <property type="match status" value="1"/>
</dbReference>
<dbReference type="Pfam" id="PF00534">
    <property type="entry name" value="Glycos_transf_1"/>
    <property type="match status" value="1"/>
</dbReference>
<organism evidence="3 4">
    <name type="scientific">Paenibacillus riograndensis SBR5</name>
    <dbReference type="NCBI Taxonomy" id="1073571"/>
    <lineage>
        <taxon>Bacteria</taxon>
        <taxon>Bacillati</taxon>
        <taxon>Bacillota</taxon>
        <taxon>Bacilli</taxon>
        <taxon>Bacillales</taxon>
        <taxon>Paenibacillaceae</taxon>
        <taxon>Paenibacillus</taxon>
        <taxon>Paenibacillus sonchi group</taxon>
    </lineage>
</organism>
<evidence type="ECO:0000259" key="2">
    <source>
        <dbReference type="Pfam" id="PF13477"/>
    </source>
</evidence>
<evidence type="ECO:0000313" key="4">
    <source>
        <dbReference type="Proteomes" id="UP000033163"/>
    </source>
</evidence>
<dbReference type="PANTHER" id="PTHR12526:SF630">
    <property type="entry name" value="GLYCOSYLTRANSFERASE"/>
    <property type="match status" value="1"/>
</dbReference>
<feature type="domain" description="Glycosyl transferase family 1" evidence="1">
    <location>
        <begin position="185"/>
        <end position="344"/>
    </location>
</feature>
<accession>A0A0E4CYT4</accession>
<name>A0A0E4CYT4_9BACL</name>
<dbReference type="KEGG" id="pri:PRIO_5460"/>
<dbReference type="EMBL" id="LN831776">
    <property type="protein sequence ID" value="CQR57849.1"/>
    <property type="molecule type" value="Genomic_DNA"/>
</dbReference>
<dbReference type="InterPro" id="IPR001296">
    <property type="entry name" value="Glyco_trans_1"/>
</dbReference>
<dbReference type="Proteomes" id="UP000033163">
    <property type="component" value="Chromosome I"/>
</dbReference>
<keyword evidence="3" id="KW-0808">Transferase</keyword>
<feature type="domain" description="Glycosyltransferase subfamily 4-like N-terminal" evidence="2">
    <location>
        <begin position="4"/>
        <end position="148"/>
    </location>
</feature>
<dbReference type="HOGENOM" id="CLU_009583_8_1_9"/>
<reference evidence="4" key="1">
    <citation type="submission" date="2015-03" db="EMBL/GenBank/DDBJ databases">
        <authorList>
            <person name="Wibberg D."/>
        </authorList>
    </citation>
    <scope>NUCLEOTIDE SEQUENCE [LARGE SCALE GENOMIC DNA]</scope>
</reference>
<evidence type="ECO:0000259" key="1">
    <source>
        <dbReference type="Pfam" id="PF00534"/>
    </source>
</evidence>
<dbReference type="CDD" id="cd03808">
    <property type="entry name" value="GT4_CapM-like"/>
    <property type="match status" value="1"/>
</dbReference>
<dbReference type="Gene3D" id="3.40.50.2000">
    <property type="entry name" value="Glycogen Phosphorylase B"/>
    <property type="match status" value="2"/>
</dbReference>